<evidence type="ECO:0000256" key="1">
    <source>
        <dbReference type="ARBA" id="ARBA00009726"/>
    </source>
</evidence>
<dbReference type="FunFam" id="3.40.50.300:FF:000169">
    <property type="entry name" value="ABC transporter C family member 3"/>
    <property type="match status" value="1"/>
</dbReference>
<comment type="similarity">
    <text evidence="1">Belongs to the ABC transporter superfamily. ABCC family. Conjugate transporter (TC 3.A.1.208) subfamily.</text>
</comment>
<name>A0A371G264_MUCPR</name>
<dbReference type="GO" id="GO:0008559">
    <property type="term" value="F:ABC-type xenobiotic transporter activity"/>
    <property type="evidence" value="ECO:0007669"/>
    <property type="project" value="UniProtKB-EC"/>
</dbReference>
<organism evidence="7 8">
    <name type="scientific">Mucuna pruriens</name>
    <name type="common">Velvet bean</name>
    <name type="synonym">Dolichos pruriens</name>
    <dbReference type="NCBI Taxonomy" id="157652"/>
    <lineage>
        <taxon>Eukaryota</taxon>
        <taxon>Viridiplantae</taxon>
        <taxon>Streptophyta</taxon>
        <taxon>Embryophyta</taxon>
        <taxon>Tracheophyta</taxon>
        <taxon>Spermatophyta</taxon>
        <taxon>Magnoliopsida</taxon>
        <taxon>eudicotyledons</taxon>
        <taxon>Gunneridae</taxon>
        <taxon>Pentapetalae</taxon>
        <taxon>rosids</taxon>
        <taxon>fabids</taxon>
        <taxon>Fabales</taxon>
        <taxon>Fabaceae</taxon>
        <taxon>Papilionoideae</taxon>
        <taxon>50 kb inversion clade</taxon>
        <taxon>NPAAA clade</taxon>
        <taxon>indigoferoid/millettioid clade</taxon>
        <taxon>Phaseoleae</taxon>
        <taxon>Mucuna</taxon>
    </lineage>
</organism>
<dbReference type="SUPFAM" id="SSF52540">
    <property type="entry name" value="P-loop containing nucleoside triphosphate hydrolases"/>
    <property type="match status" value="1"/>
</dbReference>
<dbReference type="EC" id="7.6.2.2" evidence="2"/>
<evidence type="ECO:0000256" key="3">
    <source>
        <dbReference type="ARBA" id="ARBA00022741"/>
    </source>
</evidence>
<evidence type="ECO:0000313" key="7">
    <source>
        <dbReference type="EMBL" id="RDX84649.1"/>
    </source>
</evidence>
<proteinExistence type="inferred from homology"/>
<keyword evidence="8" id="KW-1185">Reference proteome</keyword>
<dbReference type="CDD" id="cd03244">
    <property type="entry name" value="ABCC_MRP_domain2"/>
    <property type="match status" value="1"/>
</dbReference>
<dbReference type="GO" id="GO:0005524">
    <property type="term" value="F:ATP binding"/>
    <property type="evidence" value="ECO:0007669"/>
    <property type="project" value="UniProtKB-KW"/>
</dbReference>
<evidence type="ECO:0000313" key="8">
    <source>
        <dbReference type="Proteomes" id="UP000257109"/>
    </source>
</evidence>
<keyword evidence="3" id="KW-0547">Nucleotide-binding</keyword>
<dbReference type="AlphaFoldDB" id="A0A371G264"/>
<dbReference type="PANTHER" id="PTHR24223">
    <property type="entry name" value="ATP-BINDING CASSETTE SUB-FAMILY C"/>
    <property type="match status" value="1"/>
</dbReference>
<protein>
    <recommendedName>
        <fullName evidence="2">ABC-type xenobiotic transporter</fullName>
        <ecNumber evidence="2">7.6.2.2</ecNumber>
    </recommendedName>
</protein>
<dbReference type="InterPro" id="IPR003439">
    <property type="entry name" value="ABC_transporter-like_ATP-bd"/>
</dbReference>
<comment type="caution">
    <text evidence="7">The sequence shown here is derived from an EMBL/GenBank/DDBJ whole genome shotgun (WGS) entry which is preliminary data.</text>
</comment>
<comment type="catalytic activity">
    <reaction evidence="5">
        <text>ATP + H2O + xenobioticSide 1 = ADP + phosphate + xenobioticSide 2.</text>
        <dbReference type="EC" id="7.6.2.2"/>
    </reaction>
</comment>
<evidence type="ECO:0000259" key="6">
    <source>
        <dbReference type="PROSITE" id="PS50893"/>
    </source>
</evidence>
<dbReference type="SMART" id="SM00382">
    <property type="entry name" value="AAA"/>
    <property type="match status" value="1"/>
</dbReference>
<evidence type="ECO:0000256" key="2">
    <source>
        <dbReference type="ARBA" id="ARBA00012191"/>
    </source>
</evidence>
<dbReference type="Proteomes" id="UP000257109">
    <property type="component" value="Unassembled WGS sequence"/>
</dbReference>
<dbReference type="PANTHER" id="PTHR24223:SF362">
    <property type="entry name" value="ABC TRANSPORTER C FAMILY MEMBER 4"/>
    <property type="match status" value="1"/>
</dbReference>
<dbReference type="OrthoDB" id="6500128at2759"/>
<evidence type="ECO:0000256" key="4">
    <source>
        <dbReference type="ARBA" id="ARBA00022840"/>
    </source>
</evidence>
<evidence type="ECO:0000256" key="5">
    <source>
        <dbReference type="ARBA" id="ARBA00034018"/>
    </source>
</evidence>
<dbReference type="GO" id="GO:0016020">
    <property type="term" value="C:membrane"/>
    <property type="evidence" value="ECO:0007669"/>
    <property type="project" value="TreeGrafter"/>
</dbReference>
<gene>
    <name evidence="7" type="primary">ABCC4</name>
    <name evidence="7" type="ORF">CR513_34269</name>
</gene>
<dbReference type="InterPro" id="IPR050173">
    <property type="entry name" value="ABC_transporter_C-like"/>
</dbReference>
<dbReference type="InterPro" id="IPR027417">
    <property type="entry name" value="P-loop_NTPase"/>
</dbReference>
<feature type="domain" description="ABC transporter" evidence="6">
    <location>
        <begin position="1"/>
        <end position="228"/>
    </location>
</feature>
<dbReference type="EMBL" id="QJKJ01006987">
    <property type="protein sequence ID" value="RDX84649.1"/>
    <property type="molecule type" value="Genomic_DNA"/>
</dbReference>
<reference evidence="7" key="1">
    <citation type="submission" date="2018-05" db="EMBL/GenBank/DDBJ databases">
        <title>Draft genome of Mucuna pruriens seed.</title>
        <authorList>
            <person name="Nnadi N.E."/>
            <person name="Vos R."/>
            <person name="Hasami M.H."/>
            <person name="Devisetty U.K."/>
            <person name="Aguiy J.C."/>
        </authorList>
    </citation>
    <scope>NUCLEOTIDE SEQUENCE [LARGE SCALE GENOMIC DNA]</scope>
    <source>
        <strain evidence="7">JCA_2017</strain>
    </source>
</reference>
<sequence>VRYRPNTPLVIKGITLSIRGGEKVGVVGRTGSGKSTLIQVLFRLVEPSGGKIIIDSIDISVLGLHDLRSRFGIIPQEPVLFEGTVRSNIDPIGQYTDEEIWKSLERCQLKEVVAAKPEKLDSLVVDNGENWSVGQRQLLCLGRVILKRSRLLFMDEATASVDSKTDGVIQKIIREDFAACTIISIAHRIPTVMDCDRVLVVDAGRAKEYDKPSKLLQRQSMFGALVQEYANRSTGL</sequence>
<feature type="non-terminal residue" evidence="7">
    <location>
        <position position="1"/>
    </location>
</feature>
<dbReference type="Pfam" id="PF00005">
    <property type="entry name" value="ABC_tran"/>
    <property type="match status" value="1"/>
</dbReference>
<keyword evidence="4" id="KW-0067">ATP-binding</keyword>
<dbReference type="Gene3D" id="3.40.50.300">
    <property type="entry name" value="P-loop containing nucleotide triphosphate hydrolases"/>
    <property type="match status" value="1"/>
</dbReference>
<accession>A0A371G264</accession>
<dbReference type="InterPro" id="IPR003593">
    <property type="entry name" value="AAA+_ATPase"/>
</dbReference>
<dbReference type="PROSITE" id="PS50893">
    <property type="entry name" value="ABC_TRANSPORTER_2"/>
    <property type="match status" value="1"/>
</dbReference>
<dbReference type="GO" id="GO:0016887">
    <property type="term" value="F:ATP hydrolysis activity"/>
    <property type="evidence" value="ECO:0007669"/>
    <property type="project" value="InterPro"/>
</dbReference>